<gene>
    <name evidence="3" type="ORF">KM031_06090</name>
</gene>
<dbReference type="Gene3D" id="3.20.20.100">
    <property type="entry name" value="NADP-dependent oxidoreductase domain"/>
    <property type="match status" value="1"/>
</dbReference>
<dbReference type="PANTHER" id="PTHR43625">
    <property type="entry name" value="AFLATOXIN B1 ALDEHYDE REDUCTASE"/>
    <property type="match status" value="1"/>
</dbReference>
<dbReference type="AlphaFoldDB" id="A0A975P7U7"/>
<evidence type="ECO:0000256" key="1">
    <source>
        <dbReference type="ARBA" id="ARBA00023002"/>
    </source>
</evidence>
<keyword evidence="4" id="KW-1185">Reference proteome</keyword>
<protein>
    <submittedName>
        <fullName evidence="3">Aldo/keto reductase</fullName>
    </submittedName>
</protein>
<dbReference type="SUPFAM" id="SSF51430">
    <property type="entry name" value="NAD(P)-linked oxidoreductase"/>
    <property type="match status" value="1"/>
</dbReference>
<dbReference type="GO" id="GO:0016491">
    <property type="term" value="F:oxidoreductase activity"/>
    <property type="evidence" value="ECO:0007669"/>
    <property type="project" value="UniProtKB-KW"/>
</dbReference>
<evidence type="ECO:0000313" key="3">
    <source>
        <dbReference type="EMBL" id="QWK91450.1"/>
    </source>
</evidence>
<proteinExistence type="predicted"/>
<reference evidence="3" key="1">
    <citation type="submission" date="2021-06" db="EMBL/GenBank/DDBJ databases">
        <title>Direct submission.</title>
        <authorList>
            <person name="Lee C.-S."/>
            <person name="Jin L."/>
        </authorList>
    </citation>
    <scope>NUCLEOTIDE SEQUENCE</scope>
    <source>
        <strain evidence="3">Con5</strain>
    </source>
</reference>
<accession>A0A975P7U7</accession>
<dbReference type="PANTHER" id="PTHR43625:SF40">
    <property type="entry name" value="ALDO-KETO REDUCTASE YAKC [NADP(+)]"/>
    <property type="match status" value="1"/>
</dbReference>
<sequence>MQQRQLGSTGPMVSAIGLGAMSFGGIFGPTTEADSHACLDAMLEAGITLIDTANIYGMGVSETVIGNWLARRKPQVTLATKASIVSGPPRCIDNSAAYLRAELEASLRRLGRDHVELFYIHRRDPGTPLAEVIGTMQDLEREGKIGGYGLSEIAPATLRAAHALHPCRAVQNEYSLWTRQPELGLIQACKALGVTFVAFSPLARGMLGDRPLRLDEVQDGFRSSNPRFTEPNFSANIAAIDGFRAFAAQRGWSTPALALAWLLQRWDHLIPIPGTRSAAHLRHWAQADAIRLDAADLAEIDRLLPPGFAAGDRYGDHQLMAIERYC</sequence>
<dbReference type="InterPro" id="IPR050791">
    <property type="entry name" value="Aldo-Keto_reductase"/>
</dbReference>
<dbReference type="EMBL" id="CP076361">
    <property type="protein sequence ID" value="QWK91450.1"/>
    <property type="molecule type" value="Genomic_DNA"/>
</dbReference>
<organism evidence="3 4">
    <name type="scientific">Gemmobacter fulvus</name>
    <dbReference type="NCBI Taxonomy" id="2840474"/>
    <lineage>
        <taxon>Bacteria</taxon>
        <taxon>Pseudomonadati</taxon>
        <taxon>Pseudomonadota</taxon>
        <taxon>Alphaproteobacteria</taxon>
        <taxon>Rhodobacterales</taxon>
        <taxon>Paracoccaceae</taxon>
        <taxon>Gemmobacter</taxon>
    </lineage>
</organism>
<dbReference type="RefSeq" id="WP_215503641.1">
    <property type="nucleotide sequence ID" value="NZ_CP076361.1"/>
</dbReference>
<feature type="domain" description="NADP-dependent oxidoreductase" evidence="2">
    <location>
        <begin position="15"/>
        <end position="303"/>
    </location>
</feature>
<dbReference type="KEGG" id="gfu:KM031_06090"/>
<dbReference type="Proteomes" id="UP000679352">
    <property type="component" value="Chromosome"/>
</dbReference>
<evidence type="ECO:0000259" key="2">
    <source>
        <dbReference type="Pfam" id="PF00248"/>
    </source>
</evidence>
<name>A0A975P7U7_9RHOB</name>
<keyword evidence="1" id="KW-0560">Oxidoreductase</keyword>
<dbReference type="GO" id="GO:0005737">
    <property type="term" value="C:cytoplasm"/>
    <property type="evidence" value="ECO:0007669"/>
    <property type="project" value="TreeGrafter"/>
</dbReference>
<dbReference type="InterPro" id="IPR036812">
    <property type="entry name" value="NAD(P)_OxRdtase_dom_sf"/>
</dbReference>
<dbReference type="Pfam" id="PF00248">
    <property type="entry name" value="Aldo_ket_red"/>
    <property type="match status" value="1"/>
</dbReference>
<evidence type="ECO:0000313" key="4">
    <source>
        <dbReference type="Proteomes" id="UP000679352"/>
    </source>
</evidence>
<dbReference type="InterPro" id="IPR023210">
    <property type="entry name" value="NADP_OxRdtase_dom"/>
</dbReference>